<evidence type="ECO:0000313" key="12">
    <source>
        <dbReference type="Proteomes" id="UP001430290"/>
    </source>
</evidence>
<keyword evidence="6 9" id="KW-1133">Transmembrane helix</keyword>
<feature type="transmembrane region" description="Helical" evidence="9">
    <location>
        <begin position="349"/>
        <end position="370"/>
    </location>
</feature>
<accession>A0ABS7TEP9</accession>
<protein>
    <recommendedName>
        <fullName evidence="9">Magnesium transporter MgtE</fullName>
    </recommendedName>
</protein>
<dbReference type="InterPro" id="IPR006669">
    <property type="entry name" value="MgtE_transporter"/>
</dbReference>
<dbReference type="CDD" id="cd04606">
    <property type="entry name" value="CBS_pair_Mg_transporter"/>
    <property type="match status" value="1"/>
</dbReference>
<comment type="subunit">
    <text evidence="9">Homodimer.</text>
</comment>
<dbReference type="PANTHER" id="PTHR43773">
    <property type="entry name" value="MAGNESIUM TRANSPORTER MGTE"/>
    <property type="match status" value="1"/>
</dbReference>
<name>A0ABS7TEP9_9GAMM</name>
<proteinExistence type="inferred from homology"/>
<keyword evidence="8" id="KW-0129">CBS domain</keyword>
<comment type="caution">
    <text evidence="11">The sequence shown here is derived from an EMBL/GenBank/DDBJ whole genome shotgun (WGS) entry which is preliminary data.</text>
</comment>
<dbReference type="SMART" id="SM00116">
    <property type="entry name" value="CBS"/>
    <property type="match status" value="1"/>
</dbReference>
<dbReference type="RefSeq" id="WP_223628975.1">
    <property type="nucleotide sequence ID" value="NZ_JAIQDJ010000003.1"/>
</dbReference>
<dbReference type="SUPFAM" id="SSF54631">
    <property type="entry name" value="CBS-domain pair"/>
    <property type="match status" value="1"/>
</dbReference>
<evidence type="ECO:0000256" key="7">
    <source>
        <dbReference type="ARBA" id="ARBA00023136"/>
    </source>
</evidence>
<dbReference type="PANTHER" id="PTHR43773:SF1">
    <property type="entry name" value="MAGNESIUM TRANSPORTER MGTE"/>
    <property type="match status" value="1"/>
</dbReference>
<dbReference type="SUPFAM" id="SSF161093">
    <property type="entry name" value="MgtE membrane domain-like"/>
    <property type="match status" value="1"/>
</dbReference>
<feature type="domain" description="CBS" evidence="10">
    <location>
        <begin position="190"/>
        <end position="249"/>
    </location>
</feature>
<evidence type="ECO:0000256" key="1">
    <source>
        <dbReference type="ARBA" id="ARBA00004141"/>
    </source>
</evidence>
<dbReference type="EMBL" id="JAIQDJ010000003">
    <property type="protein sequence ID" value="MBZ4186327.1"/>
    <property type="molecule type" value="Genomic_DNA"/>
</dbReference>
<gene>
    <name evidence="11" type="primary">mgtE</name>
    <name evidence="11" type="ORF">K7B09_08330</name>
</gene>
<reference evidence="11" key="1">
    <citation type="submission" date="2021-09" db="EMBL/GenBank/DDBJ databases">
        <authorList>
            <person name="Wu T."/>
            <person name="Guo S.Z."/>
        </authorList>
    </citation>
    <scope>NUCLEOTIDE SEQUENCE</scope>
    <source>
        <strain evidence="11">RSS-23</strain>
    </source>
</reference>
<dbReference type="Proteomes" id="UP001430290">
    <property type="component" value="Unassembled WGS sequence"/>
</dbReference>
<keyword evidence="9" id="KW-1003">Cell membrane</keyword>
<dbReference type="PROSITE" id="PS51371">
    <property type="entry name" value="CBS"/>
    <property type="match status" value="1"/>
</dbReference>
<feature type="transmembrane region" description="Helical" evidence="9">
    <location>
        <begin position="423"/>
        <end position="446"/>
    </location>
</feature>
<evidence type="ECO:0000256" key="3">
    <source>
        <dbReference type="ARBA" id="ARBA00022448"/>
    </source>
</evidence>
<dbReference type="Pfam" id="PF00571">
    <property type="entry name" value="CBS"/>
    <property type="match status" value="1"/>
</dbReference>
<evidence type="ECO:0000259" key="10">
    <source>
        <dbReference type="PROSITE" id="PS51371"/>
    </source>
</evidence>
<evidence type="ECO:0000256" key="5">
    <source>
        <dbReference type="ARBA" id="ARBA00022842"/>
    </source>
</evidence>
<comment type="similarity">
    <text evidence="2 9">Belongs to the SLC41A transporter family.</text>
</comment>
<comment type="caution">
    <text evidence="9">Lacks conserved residue(s) required for the propagation of feature annotation.</text>
</comment>
<dbReference type="NCBIfam" id="TIGR00400">
    <property type="entry name" value="mgtE"/>
    <property type="match status" value="1"/>
</dbReference>
<dbReference type="InterPro" id="IPR046342">
    <property type="entry name" value="CBS_dom_sf"/>
</dbReference>
<keyword evidence="12" id="KW-1185">Reference proteome</keyword>
<evidence type="ECO:0000256" key="8">
    <source>
        <dbReference type="PROSITE-ProRule" id="PRU00703"/>
    </source>
</evidence>
<keyword evidence="4 9" id="KW-0812">Transmembrane</keyword>
<dbReference type="Gene3D" id="1.25.60.10">
    <property type="entry name" value="MgtE N-terminal domain-like"/>
    <property type="match status" value="1"/>
</dbReference>
<dbReference type="InterPro" id="IPR006667">
    <property type="entry name" value="SLC41_membr_dom"/>
</dbReference>
<dbReference type="InterPro" id="IPR036739">
    <property type="entry name" value="SLC41_membr_dom_sf"/>
</dbReference>
<evidence type="ECO:0000256" key="9">
    <source>
        <dbReference type="RuleBase" id="RU362011"/>
    </source>
</evidence>
<dbReference type="InterPro" id="IPR006668">
    <property type="entry name" value="Mg_transptr_MgtE_intracell_dom"/>
</dbReference>
<keyword evidence="9" id="KW-0479">Metal-binding</keyword>
<evidence type="ECO:0000313" key="11">
    <source>
        <dbReference type="EMBL" id="MBZ4186327.1"/>
    </source>
</evidence>
<dbReference type="SUPFAM" id="SSF158791">
    <property type="entry name" value="MgtE N-terminal domain-like"/>
    <property type="match status" value="1"/>
</dbReference>
<comment type="subcellular location">
    <subcellularLocation>
        <location evidence="9">Cell membrane</location>
        <topology evidence="9">Multi-pass membrane protein</topology>
    </subcellularLocation>
    <subcellularLocation>
        <location evidence="1">Membrane</location>
        <topology evidence="1">Multi-pass membrane protein</topology>
    </subcellularLocation>
</comment>
<sequence>MTPILQAVAPELLPFASQNIADAVESLNARSLDAATDIVAGLPLARVIDMFDRPELQRAGNLIARMPDARAAALLEGMADDRAADVLLELDEADRTRLSGRMRSGTLEALRQLMRYPPHTAGSLMTTEFVSVPADWTVAQTLAHIRDVERSRETVYAIYLLDPATHALVRTVSLRRLVAGEPDAPALSQAQRTEPVWVSASTDQEEVARLIRRHDLLAIPVLDEARHVLGVVTVDDVLDALIAEGTEDAHKFGGMQAIAQPYINTGFWAMIKKRAGWLCALFLGEMLTASAMQHFDDELAKAVVLTLFIPLIMSSGGNSGSQATSLLIRSLALGEVRLRDWWKVALRELPTGMLLGAMLGAIAIIRISIWQYGGIYDYGPHWVLLALTVAAALIGIVSFGSLTGSMLPFALQRLGFDPASASAPFVATLVDVTGLVIYFSIAAMILGGTLL</sequence>
<dbReference type="Gene3D" id="3.10.580.10">
    <property type="entry name" value="CBS-domain"/>
    <property type="match status" value="1"/>
</dbReference>
<dbReference type="Pfam" id="PF03448">
    <property type="entry name" value="MgtE_N"/>
    <property type="match status" value="1"/>
</dbReference>
<comment type="function">
    <text evidence="9">Acts as a magnesium transporter.</text>
</comment>
<evidence type="ECO:0000256" key="6">
    <source>
        <dbReference type="ARBA" id="ARBA00022989"/>
    </source>
</evidence>
<keyword evidence="5 9" id="KW-0460">Magnesium</keyword>
<evidence type="ECO:0000256" key="4">
    <source>
        <dbReference type="ARBA" id="ARBA00022692"/>
    </source>
</evidence>
<keyword evidence="3 9" id="KW-0813">Transport</keyword>
<dbReference type="Pfam" id="PF01769">
    <property type="entry name" value="MgtE"/>
    <property type="match status" value="1"/>
</dbReference>
<dbReference type="Gene3D" id="1.10.357.20">
    <property type="entry name" value="SLC41 divalent cation transporters, integral membrane domain"/>
    <property type="match status" value="1"/>
</dbReference>
<keyword evidence="7 9" id="KW-0472">Membrane</keyword>
<evidence type="ECO:0000256" key="2">
    <source>
        <dbReference type="ARBA" id="ARBA00009749"/>
    </source>
</evidence>
<dbReference type="InterPro" id="IPR000644">
    <property type="entry name" value="CBS_dom"/>
</dbReference>
<dbReference type="InterPro" id="IPR038076">
    <property type="entry name" value="MgtE_N_sf"/>
</dbReference>
<organism evidence="11 12">
    <name type="scientific">Thermomonas beijingensis</name>
    <dbReference type="NCBI Taxonomy" id="2872701"/>
    <lineage>
        <taxon>Bacteria</taxon>
        <taxon>Pseudomonadati</taxon>
        <taxon>Pseudomonadota</taxon>
        <taxon>Gammaproteobacteria</taxon>
        <taxon>Lysobacterales</taxon>
        <taxon>Lysobacteraceae</taxon>
        <taxon>Thermomonas</taxon>
    </lineage>
</organism>
<dbReference type="SMART" id="SM00924">
    <property type="entry name" value="MgtE_N"/>
    <property type="match status" value="1"/>
</dbReference>
<feature type="transmembrane region" description="Helical" evidence="9">
    <location>
        <begin position="382"/>
        <end position="411"/>
    </location>
</feature>